<sequence>KILMTSNNASSSSSHPNHDINELVERLQQRISDLETKLEQNSDPDVVPKRDASTLHPYEELVDCIPSIVGSSFYNSRIPENEKIYDISDFYLNDTMSYTAPPLSRISSLLNLPKGTQIMDKELATIQGMLAQITRPIDTLAHELVKSGNTDNEWCDQMLGVLNVLRVMLERTATHVTHVRQNSAIRSKGYFVEQKTSSEPIITVDMLSEAKKFTDSVKETSRYNKGKSWKPRHKYNKRKDNDKDSRGRSPDRSDRSRRRSSSRSHQSRSPSPDRNNSYRNNNNYNKGKGRGGKSNN</sequence>
<reference evidence="2" key="1">
    <citation type="journal article" date="2020" name="Fungal Divers.">
        <title>Resolving the Mortierellaceae phylogeny through synthesis of multi-gene phylogenetics and phylogenomics.</title>
        <authorList>
            <person name="Vandepol N."/>
            <person name="Liber J."/>
            <person name="Desiro A."/>
            <person name="Na H."/>
            <person name="Kennedy M."/>
            <person name="Barry K."/>
            <person name="Grigoriev I.V."/>
            <person name="Miller A.N."/>
            <person name="O'Donnell K."/>
            <person name="Stajich J.E."/>
            <person name="Bonito G."/>
        </authorList>
    </citation>
    <scope>NUCLEOTIDE SEQUENCE</scope>
    <source>
        <strain evidence="2">NRRL 2769</strain>
    </source>
</reference>
<evidence type="ECO:0000256" key="1">
    <source>
        <dbReference type="SAM" id="MobiDB-lite"/>
    </source>
</evidence>
<dbReference type="Proteomes" id="UP000703661">
    <property type="component" value="Unassembled WGS sequence"/>
</dbReference>
<dbReference type="EMBL" id="JAAAID010004029">
    <property type="protein sequence ID" value="KAF9994606.1"/>
    <property type="molecule type" value="Genomic_DNA"/>
</dbReference>
<feature type="compositionally biased region" description="Low complexity" evidence="1">
    <location>
        <begin position="267"/>
        <end position="286"/>
    </location>
</feature>
<dbReference type="AlphaFoldDB" id="A0A9P6ME77"/>
<organism evidence="2 3">
    <name type="scientific">Entomortierella chlamydospora</name>
    <dbReference type="NCBI Taxonomy" id="101097"/>
    <lineage>
        <taxon>Eukaryota</taxon>
        <taxon>Fungi</taxon>
        <taxon>Fungi incertae sedis</taxon>
        <taxon>Mucoromycota</taxon>
        <taxon>Mortierellomycotina</taxon>
        <taxon>Mortierellomycetes</taxon>
        <taxon>Mortierellales</taxon>
        <taxon>Mortierellaceae</taxon>
        <taxon>Entomortierella</taxon>
    </lineage>
</organism>
<feature type="compositionally biased region" description="Basic residues" evidence="1">
    <location>
        <begin position="224"/>
        <end position="237"/>
    </location>
</feature>
<proteinExistence type="predicted"/>
<evidence type="ECO:0000313" key="3">
    <source>
        <dbReference type="Proteomes" id="UP000703661"/>
    </source>
</evidence>
<feature type="compositionally biased region" description="Basic residues" evidence="1">
    <location>
        <begin position="255"/>
        <end position="266"/>
    </location>
</feature>
<evidence type="ECO:0000313" key="2">
    <source>
        <dbReference type="EMBL" id="KAF9994606.1"/>
    </source>
</evidence>
<feature type="compositionally biased region" description="Basic residues" evidence="1">
    <location>
        <begin position="287"/>
        <end position="296"/>
    </location>
</feature>
<accession>A0A9P6ME77</accession>
<protein>
    <submittedName>
        <fullName evidence="2">Uncharacterized protein</fullName>
    </submittedName>
</protein>
<feature type="compositionally biased region" description="Basic and acidic residues" evidence="1">
    <location>
        <begin position="238"/>
        <end position="254"/>
    </location>
</feature>
<keyword evidence="3" id="KW-1185">Reference proteome</keyword>
<feature type="region of interest" description="Disordered" evidence="1">
    <location>
        <begin position="214"/>
        <end position="296"/>
    </location>
</feature>
<feature type="non-terminal residue" evidence="2">
    <location>
        <position position="1"/>
    </location>
</feature>
<name>A0A9P6ME77_9FUNG</name>
<gene>
    <name evidence="2" type="ORF">BGZ80_007765</name>
</gene>
<comment type="caution">
    <text evidence="2">The sequence shown here is derived from an EMBL/GenBank/DDBJ whole genome shotgun (WGS) entry which is preliminary data.</text>
</comment>